<dbReference type="HOGENOM" id="CLU_2464064_0_0_7"/>
<accession>A9A033</accession>
<dbReference type="EMBL" id="CP000859">
    <property type="protein sequence ID" value="ABW68952.1"/>
    <property type="molecule type" value="Genomic_DNA"/>
</dbReference>
<sequence length="88" mass="10147">MNIFIGIGSIVEVNDGDKVLKFSLAVRQNKPCYVTCVLFEPDEQVKEFIAHLARSNQMVWIQGRVASYEFKNIRKMEIVVYGRNIKPL</sequence>
<name>A9A033_DESOH</name>
<dbReference type="AlphaFoldDB" id="A9A033"/>
<evidence type="ECO:0000313" key="1">
    <source>
        <dbReference type="EMBL" id="ABW68952.1"/>
    </source>
</evidence>
<reference evidence="1 2" key="1">
    <citation type="submission" date="2007-10" db="EMBL/GenBank/DDBJ databases">
        <title>Complete sequence of Desulfococcus oleovorans Hxd3.</title>
        <authorList>
            <consortium name="US DOE Joint Genome Institute"/>
            <person name="Copeland A."/>
            <person name="Lucas S."/>
            <person name="Lapidus A."/>
            <person name="Barry K."/>
            <person name="Glavina del Rio T."/>
            <person name="Dalin E."/>
            <person name="Tice H."/>
            <person name="Pitluck S."/>
            <person name="Kiss H."/>
            <person name="Brettin T."/>
            <person name="Bruce D."/>
            <person name="Detter J.C."/>
            <person name="Han C."/>
            <person name="Schmutz J."/>
            <person name="Larimer F."/>
            <person name="Land M."/>
            <person name="Hauser L."/>
            <person name="Kyrpides N."/>
            <person name="Kim E."/>
            <person name="Wawrik B."/>
            <person name="Richardson P."/>
        </authorList>
    </citation>
    <scope>NUCLEOTIDE SEQUENCE [LARGE SCALE GENOMIC DNA]</scope>
    <source>
        <strain evidence="2">DSM 6200 / JCM 39069 / Hxd3</strain>
    </source>
</reference>
<evidence type="ECO:0000313" key="2">
    <source>
        <dbReference type="Proteomes" id="UP000008561"/>
    </source>
</evidence>
<gene>
    <name evidence="1" type="ordered locus">Dole_3149</name>
</gene>
<dbReference type="KEGG" id="dol:Dole_3149"/>
<dbReference type="STRING" id="96561.Dole_3149"/>
<keyword evidence="2" id="KW-1185">Reference proteome</keyword>
<dbReference type="RefSeq" id="WP_012176562.1">
    <property type="nucleotide sequence ID" value="NC_009943.1"/>
</dbReference>
<protein>
    <submittedName>
        <fullName evidence="1">Single-strand binding protein/Primosomal replication protein n</fullName>
    </submittedName>
</protein>
<dbReference type="Proteomes" id="UP000008561">
    <property type="component" value="Chromosome"/>
</dbReference>
<organism evidence="1 2">
    <name type="scientific">Desulfosudis oleivorans (strain DSM 6200 / JCM 39069 / Hxd3)</name>
    <name type="common">Desulfococcus oleovorans</name>
    <dbReference type="NCBI Taxonomy" id="96561"/>
    <lineage>
        <taxon>Bacteria</taxon>
        <taxon>Pseudomonadati</taxon>
        <taxon>Thermodesulfobacteriota</taxon>
        <taxon>Desulfobacteria</taxon>
        <taxon>Desulfobacterales</taxon>
        <taxon>Desulfosudaceae</taxon>
        <taxon>Desulfosudis</taxon>
    </lineage>
</organism>
<proteinExistence type="predicted"/>